<dbReference type="RefSeq" id="WP_153802481.1">
    <property type="nucleotide sequence ID" value="NZ_BDCR01000001.1"/>
</dbReference>
<sequence>MEKKEYHRANLPHYQQPGQAYFVTWSLKDAIPAKAMKDYSDQLTSLRLQIETSTRDGNQKLCAELNQQYYLVRKKMMKAYEGLLHLASKPIVDLSAAEYVQIVIDALTFWQDKKLCNYAICVMPNHVHWVFRLLEKDASDNPVYLEDVLKSVKQFSATEINKRAGITGRLWHKESWDTTIRDDRHLYAAIEYTQNNPVEAGLVTDCNDWKGTVVFEK</sequence>
<dbReference type="InterPro" id="IPR002686">
    <property type="entry name" value="Transposase_17"/>
</dbReference>
<gene>
    <name evidence="2" type="ORF">PJIAN_1816</name>
</gene>
<reference evidence="3" key="1">
    <citation type="submission" date="2016-04" db="EMBL/GenBank/DDBJ databases">
        <title>Draft genome sequence of Paludibacter jiangxiensis strain NM7.</title>
        <authorList>
            <person name="Qiu Y."/>
            <person name="Matsuura N."/>
            <person name="Ohashi A."/>
            <person name="Tourlousse M.D."/>
            <person name="Sekiguchi Y."/>
        </authorList>
    </citation>
    <scope>NUCLEOTIDE SEQUENCE [LARGE SCALE GENOMIC DNA]</scope>
    <source>
        <strain evidence="3">NM7</strain>
    </source>
</reference>
<reference evidence="3" key="2">
    <citation type="journal article" date="2017" name="Genome Announc.">
        <title>Draft genome sequence of Paludibacter jiangxiensis NM7(T), a propionate-producing fermentative bacterium.</title>
        <authorList>
            <person name="Qiu Y.-L."/>
            <person name="Tourlousse D.M."/>
            <person name="Matsuura N."/>
            <person name="Ohashi A."/>
            <person name="Sekiguchi Y."/>
        </authorList>
    </citation>
    <scope>NUCLEOTIDE SEQUENCE [LARGE SCALE GENOMIC DNA]</scope>
    <source>
        <strain evidence="3">NM7</strain>
    </source>
</reference>
<dbReference type="InterPro" id="IPR052715">
    <property type="entry name" value="RAYT_transposase"/>
</dbReference>
<evidence type="ECO:0000313" key="3">
    <source>
        <dbReference type="Proteomes" id="UP000076586"/>
    </source>
</evidence>
<dbReference type="OrthoDB" id="9788881at2"/>
<dbReference type="InterPro" id="IPR036515">
    <property type="entry name" value="Transposase_17_sf"/>
</dbReference>
<evidence type="ECO:0000259" key="1">
    <source>
        <dbReference type="SMART" id="SM01321"/>
    </source>
</evidence>
<name>A0A170Z096_9BACT</name>
<dbReference type="GO" id="GO:0043565">
    <property type="term" value="F:sequence-specific DNA binding"/>
    <property type="evidence" value="ECO:0007669"/>
    <property type="project" value="TreeGrafter"/>
</dbReference>
<dbReference type="SMART" id="SM01321">
    <property type="entry name" value="Y1_Tnp"/>
    <property type="match status" value="1"/>
</dbReference>
<dbReference type="Proteomes" id="UP000076586">
    <property type="component" value="Unassembled WGS sequence"/>
</dbReference>
<dbReference type="EMBL" id="BDCR01000001">
    <property type="protein sequence ID" value="GAT62223.1"/>
    <property type="molecule type" value="Genomic_DNA"/>
</dbReference>
<accession>A0A170Z096</accession>
<organism evidence="2 3">
    <name type="scientific">Paludibacter jiangxiensis</name>
    <dbReference type="NCBI Taxonomy" id="681398"/>
    <lineage>
        <taxon>Bacteria</taxon>
        <taxon>Pseudomonadati</taxon>
        <taxon>Bacteroidota</taxon>
        <taxon>Bacteroidia</taxon>
        <taxon>Bacteroidales</taxon>
        <taxon>Paludibacteraceae</taxon>
        <taxon>Paludibacter</taxon>
    </lineage>
</organism>
<dbReference type="PANTHER" id="PTHR36966">
    <property type="entry name" value="REP-ASSOCIATED TYROSINE TRANSPOSASE"/>
    <property type="match status" value="1"/>
</dbReference>
<evidence type="ECO:0000313" key="2">
    <source>
        <dbReference type="EMBL" id="GAT62223.1"/>
    </source>
</evidence>
<feature type="domain" description="Transposase IS200-like" evidence="1">
    <location>
        <begin position="79"/>
        <end position="196"/>
    </location>
</feature>
<dbReference type="Gene3D" id="3.30.70.1290">
    <property type="entry name" value="Transposase IS200-like"/>
    <property type="match status" value="1"/>
</dbReference>
<dbReference type="AlphaFoldDB" id="A0A170Z096"/>
<proteinExistence type="predicted"/>
<dbReference type="GO" id="GO:0004803">
    <property type="term" value="F:transposase activity"/>
    <property type="evidence" value="ECO:0007669"/>
    <property type="project" value="InterPro"/>
</dbReference>
<dbReference type="STRING" id="681398.PJIAN_1816"/>
<dbReference type="GO" id="GO:0006313">
    <property type="term" value="P:DNA transposition"/>
    <property type="evidence" value="ECO:0007669"/>
    <property type="project" value="InterPro"/>
</dbReference>
<dbReference type="SUPFAM" id="SSF143422">
    <property type="entry name" value="Transposase IS200-like"/>
    <property type="match status" value="1"/>
</dbReference>
<keyword evidence="3" id="KW-1185">Reference proteome</keyword>
<dbReference type="PANTHER" id="PTHR36966:SF1">
    <property type="entry name" value="REP-ASSOCIATED TYROSINE TRANSPOSASE"/>
    <property type="match status" value="1"/>
</dbReference>
<protein>
    <submittedName>
        <fullName evidence="2">REP element-mobilizing transposase RayT</fullName>
    </submittedName>
</protein>
<comment type="caution">
    <text evidence="2">The sequence shown here is derived from an EMBL/GenBank/DDBJ whole genome shotgun (WGS) entry which is preliminary data.</text>
</comment>